<dbReference type="PANTHER" id="PTHR12526">
    <property type="entry name" value="GLYCOSYLTRANSFERASE"/>
    <property type="match status" value="1"/>
</dbReference>
<dbReference type="Proteomes" id="UP000076925">
    <property type="component" value="Unassembled WGS sequence"/>
</dbReference>
<evidence type="ECO:0000256" key="1">
    <source>
        <dbReference type="ARBA" id="ARBA00009481"/>
    </source>
</evidence>
<evidence type="ECO:0000256" key="3">
    <source>
        <dbReference type="ARBA" id="ARBA00022679"/>
    </source>
</evidence>
<dbReference type="PANTHER" id="PTHR12526:SF640">
    <property type="entry name" value="COLANIC ACID BIOSYNTHESIS GLYCOSYLTRANSFERASE WCAL-RELATED"/>
    <property type="match status" value="1"/>
</dbReference>
<sequence>MKIAFILGEFPVLSETFILNQITGLISRGHEVHIYGYRPDDMSKIHPDIEKYQLLQRTHYIPSISTNYLGRVLKGLGLIVTNLHKSPLVILRSLNFLKYGKYATSLRLLYSVIPLLKSKQYDIIHGQFGMHGIEGQILRDIGAIEGKLVTSFRGYDISYYVQECGEDVYNELFVKGDFFLANCEFFRQKAINLGCDRNKIVVLRSGIDCSRFQFKARRPNANNKIRIVTVGRLVEKKGIEYGIRALAKVANVHPNVEYNVIGDGYLKTELHLLIEELKITDKVKLLGWKNQQEIIDILDNSHLFIAPSVTAQDGNQDAPVNTLKEAMAMGLPVIGTFHGGIPELVQDGVSGFLVPERDADAIAEKLIYLIEHPDIWENMGAVGRTCVEANYDINKLNDKLVEIYQLVAMTPHQPSQEEMSVVTANREYTNP</sequence>
<dbReference type="InterPro" id="IPR001296">
    <property type="entry name" value="Glyco_trans_1"/>
</dbReference>
<reference evidence="6 7" key="1">
    <citation type="journal article" date="2013" name="Genome Biol. Evol.">
        <title>Genomes of Stigonematalean cyanobacteria (subsection V) and the evolution of oxygenic photosynthesis from prokaryotes to plastids.</title>
        <authorList>
            <person name="Dagan T."/>
            <person name="Roettger M."/>
            <person name="Stucken K."/>
            <person name="Landan G."/>
            <person name="Koch R."/>
            <person name="Major P."/>
            <person name="Gould S.B."/>
            <person name="Goremykin V.V."/>
            <person name="Rippka R."/>
            <person name="Tandeau de Marsac N."/>
            <person name="Gugger M."/>
            <person name="Lockhart P.J."/>
            <person name="Allen J.F."/>
            <person name="Brune I."/>
            <person name="Maus I."/>
            <person name="Puhler A."/>
            <person name="Martin W.F."/>
        </authorList>
    </citation>
    <scope>NUCLEOTIDE SEQUENCE [LARGE SCALE GENOMIC DNA]</scope>
    <source>
        <strain evidence="6 7">PCC 7110</strain>
    </source>
</reference>
<evidence type="ECO:0000256" key="2">
    <source>
        <dbReference type="ARBA" id="ARBA00022676"/>
    </source>
</evidence>
<comment type="caution">
    <text evidence="6">The sequence shown here is derived from an EMBL/GenBank/DDBJ whole genome shotgun (WGS) entry which is preliminary data.</text>
</comment>
<dbReference type="EMBL" id="ANNX02000053">
    <property type="protein sequence ID" value="KYC35095.1"/>
    <property type="molecule type" value="Genomic_DNA"/>
</dbReference>
<evidence type="ECO:0000313" key="7">
    <source>
        <dbReference type="Proteomes" id="UP000076925"/>
    </source>
</evidence>
<gene>
    <name evidence="6" type="ORF">WA1_10220</name>
</gene>
<evidence type="ECO:0000313" key="6">
    <source>
        <dbReference type="EMBL" id="KYC35095.1"/>
    </source>
</evidence>
<keyword evidence="7" id="KW-1185">Reference proteome</keyword>
<dbReference type="AlphaFoldDB" id="A0A139WRN1"/>
<dbReference type="STRING" id="128403.WA1_10220"/>
<dbReference type="Pfam" id="PF00534">
    <property type="entry name" value="Glycos_transf_1"/>
    <property type="match status" value="1"/>
</dbReference>
<keyword evidence="3 6" id="KW-0808">Transferase</keyword>
<dbReference type="SUPFAM" id="SSF53756">
    <property type="entry name" value="UDP-Glycosyltransferase/glycogen phosphorylase"/>
    <property type="match status" value="1"/>
</dbReference>
<dbReference type="RefSeq" id="WP_017743905.1">
    <property type="nucleotide sequence ID" value="NZ_KQ976354.1"/>
</dbReference>
<comment type="similarity">
    <text evidence="1">Belongs to the glycosyltransferase group 1 family. Glycosyltransferase 4 subfamily.</text>
</comment>
<dbReference type="Pfam" id="PF13439">
    <property type="entry name" value="Glyco_transf_4"/>
    <property type="match status" value="1"/>
</dbReference>
<dbReference type="GO" id="GO:0016757">
    <property type="term" value="F:glycosyltransferase activity"/>
    <property type="evidence" value="ECO:0007669"/>
    <property type="project" value="UniProtKB-KW"/>
</dbReference>
<accession>A0A139WRN1</accession>
<dbReference type="OrthoDB" id="73743at2"/>
<feature type="domain" description="Glycosyltransferase subfamily 4-like N-terminal" evidence="5">
    <location>
        <begin position="15"/>
        <end position="211"/>
    </location>
</feature>
<name>A0A139WRN1_9CYAN</name>
<organism evidence="6 7">
    <name type="scientific">Scytonema hofmannii PCC 7110</name>
    <dbReference type="NCBI Taxonomy" id="128403"/>
    <lineage>
        <taxon>Bacteria</taxon>
        <taxon>Bacillati</taxon>
        <taxon>Cyanobacteriota</taxon>
        <taxon>Cyanophyceae</taxon>
        <taxon>Nostocales</taxon>
        <taxon>Scytonemataceae</taxon>
        <taxon>Scytonema</taxon>
    </lineage>
</organism>
<keyword evidence="2" id="KW-0328">Glycosyltransferase</keyword>
<evidence type="ECO:0000259" key="4">
    <source>
        <dbReference type="Pfam" id="PF00534"/>
    </source>
</evidence>
<protein>
    <submittedName>
        <fullName evidence="6">Colanic acid biosynthesis glycosyltransferase WcaL</fullName>
    </submittedName>
</protein>
<evidence type="ECO:0000259" key="5">
    <source>
        <dbReference type="Pfam" id="PF13439"/>
    </source>
</evidence>
<dbReference type="InterPro" id="IPR028098">
    <property type="entry name" value="Glyco_trans_4-like_N"/>
</dbReference>
<feature type="domain" description="Glycosyl transferase family 1" evidence="4">
    <location>
        <begin position="215"/>
        <end position="381"/>
    </location>
</feature>
<dbReference type="Gene3D" id="3.40.50.2000">
    <property type="entry name" value="Glycogen Phosphorylase B"/>
    <property type="match status" value="2"/>
</dbReference>
<proteinExistence type="inferred from homology"/>